<feature type="region of interest" description="Disordered" evidence="1">
    <location>
        <begin position="81"/>
        <end position="104"/>
    </location>
</feature>
<dbReference type="AlphaFoldDB" id="A0A4Z2EDC6"/>
<reference evidence="2 3" key="1">
    <citation type="submission" date="2019-03" db="EMBL/GenBank/DDBJ databases">
        <title>First draft genome of Liparis tanakae, snailfish: a comprehensive survey of snailfish specific genes.</title>
        <authorList>
            <person name="Kim W."/>
            <person name="Song I."/>
            <person name="Jeong J.-H."/>
            <person name="Kim D."/>
            <person name="Kim S."/>
            <person name="Ryu S."/>
            <person name="Song J.Y."/>
            <person name="Lee S.K."/>
        </authorList>
    </citation>
    <scope>NUCLEOTIDE SEQUENCE [LARGE SCALE GENOMIC DNA]</scope>
    <source>
        <tissue evidence="2">Muscle</tissue>
    </source>
</reference>
<evidence type="ECO:0000313" key="3">
    <source>
        <dbReference type="Proteomes" id="UP000314294"/>
    </source>
</evidence>
<evidence type="ECO:0000256" key="1">
    <source>
        <dbReference type="SAM" id="MobiDB-lite"/>
    </source>
</evidence>
<protein>
    <submittedName>
        <fullName evidence="2">Uncharacterized protein</fullName>
    </submittedName>
</protein>
<sequence length="104" mass="11538">MNTFVVCVSIQRVAFPQCQRSIFPQTLSSRRLPPSARHFPSTHVFLPSANKRTHGTGDGREAARRWRPRGLLNIYSALVSQAGRSSPARLSEARRGSMTNGCTQ</sequence>
<comment type="caution">
    <text evidence="2">The sequence shown here is derived from an EMBL/GenBank/DDBJ whole genome shotgun (WGS) entry which is preliminary data.</text>
</comment>
<accession>A0A4Z2EDC6</accession>
<dbReference type="EMBL" id="SRLO01009280">
    <property type="protein sequence ID" value="TNN26907.1"/>
    <property type="molecule type" value="Genomic_DNA"/>
</dbReference>
<dbReference type="Proteomes" id="UP000314294">
    <property type="component" value="Unassembled WGS sequence"/>
</dbReference>
<organism evidence="2 3">
    <name type="scientific">Liparis tanakae</name>
    <name type="common">Tanaka's snailfish</name>
    <dbReference type="NCBI Taxonomy" id="230148"/>
    <lineage>
        <taxon>Eukaryota</taxon>
        <taxon>Metazoa</taxon>
        <taxon>Chordata</taxon>
        <taxon>Craniata</taxon>
        <taxon>Vertebrata</taxon>
        <taxon>Euteleostomi</taxon>
        <taxon>Actinopterygii</taxon>
        <taxon>Neopterygii</taxon>
        <taxon>Teleostei</taxon>
        <taxon>Neoteleostei</taxon>
        <taxon>Acanthomorphata</taxon>
        <taxon>Eupercaria</taxon>
        <taxon>Perciformes</taxon>
        <taxon>Cottioidei</taxon>
        <taxon>Cottales</taxon>
        <taxon>Liparidae</taxon>
        <taxon>Liparis</taxon>
    </lineage>
</organism>
<name>A0A4Z2EDC6_9TELE</name>
<gene>
    <name evidence="2" type="ORF">EYF80_062951</name>
</gene>
<proteinExistence type="predicted"/>
<evidence type="ECO:0000313" key="2">
    <source>
        <dbReference type="EMBL" id="TNN26907.1"/>
    </source>
</evidence>
<feature type="region of interest" description="Disordered" evidence="1">
    <location>
        <begin position="29"/>
        <end position="63"/>
    </location>
</feature>
<keyword evidence="3" id="KW-1185">Reference proteome</keyword>